<dbReference type="EMBL" id="JAULSW010000005">
    <property type="protein sequence ID" value="KAK3381714.1"/>
    <property type="molecule type" value="Genomic_DNA"/>
</dbReference>
<organism evidence="1 2">
    <name type="scientific">Podospora didyma</name>
    <dbReference type="NCBI Taxonomy" id="330526"/>
    <lineage>
        <taxon>Eukaryota</taxon>
        <taxon>Fungi</taxon>
        <taxon>Dikarya</taxon>
        <taxon>Ascomycota</taxon>
        <taxon>Pezizomycotina</taxon>
        <taxon>Sordariomycetes</taxon>
        <taxon>Sordariomycetidae</taxon>
        <taxon>Sordariales</taxon>
        <taxon>Podosporaceae</taxon>
        <taxon>Podospora</taxon>
    </lineage>
</organism>
<protein>
    <submittedName>
        <fullName evidence="1">Uncharacterized protein</fullName>
    </submittedName>
</protein>
<dbReference type="AlphaFoldDB" id="A0AAE0TW27"/>
<keyword evidence="2" id="KW-1185">Reference proteome</keyword>
<accession>A0AAE0TW27</accession>
<dbReference type="Proteomes" id="UP001285441">
    <property type="component" value="Unassembled WGS sequence"/>
</dbReference>
<reference evidence="1" key="2">
    <citation type="submission" date="2023-06" db="EMBL/GenBank/DDBJ databases">
        <authorList>
            <consortium name="Lawrence Berkeley National Laboratory"/>
            <person name="Haridas S."/>
            <person name="Hensen N."/>
            <person name="Bonometti L."/>
            <person name="Westerberg I."/>
            <person name="Brannstrom I.O."/>
            <person name="Guillou S."/>
            <person name="Cros-Aarteil S."/>
            <person name="Calhoun S."/>
            <person name="Kuo A."/>
            <person name="Mondo S."/>
            <person name="Pangilinan J."/>
            <person name="Riley R."/>
            <person name="LaButti K."/>
            <person name="Andreopoulos B."/>
            <person name="Lipzen A."/>
            <person name="Chen C."/>
            <person name="Yanf M."/>
            <person name="Daum C."/>
            <person name="Ng V."/>
            <person name="Clum A."/>
            <person name="Steindorff A."/>
            <person name="Ohm R."/>
            <person name="Martin F."/>
            <person name="Silar P."/>
            <person name="Natvig D."/>
            <person name="Lalanne C."/>
            <person name="Gautier V."/>
            <person name="Ament-velasquez S.L."/>
            <person name="Kruys A."/>
            <person name="Hutchinson M.I."/>
            <person name="Powell A.J."/>
            <person name="Barry K."/>
            <person name="Miller A.N."/>
            <person name="Grigoriev I.V."/>
            <person name="Debuchy R."/>
            <person name="Gladieux P."/>
            <person name="Thoren M.H."/>
            <person name="Johannesson H."/>
        </authorList>
    </citation>
    <scope>NUCLEOTIDE SEQUENCE</scope>
    <source>
        <strain evidence="1">CBS 232.78</strain>
    </source>
</reference>
<name>A0AAE0TW27_9PEZI</name>
<evidence type="ECO:0000313" key="1">
    <source>
        <dbReference type="EMBL" id="KAK3381714.1"/>
    </source>
</evidence>
<comment type="caution">
    <text evidence="1">The sequence shown here is derived from an EMBL/GenBank/DDBJ whole genome shotgun (WGS) entry which is preliminary data.</text>
</comment>
<gene>
    <name evidence="1" type="ORF">B0H63DRAFT_212950</name>
</gene>
<sequence length="150" mass="16253">MCVCVFSSAFVAFNKSPSSASFIFPSLRVAQGRLSSEAASLLSSSSSSRYRHLALVIAGGLFCQPSSSQCMASDLSSPTTTLRNYSSVRGRFPIAISILRLYTGYLASDLPTKSQSASLFRTLGRTRTAHLWPLLDTAIHSFLATYRVLQ</sequence>
<reference evidence="1" key="1">
    <citation type="journal article" date="2023" name="Mol. Phylogenet. Evol.">
        <title>Genome-scale phylogeny and comparative genomics of the fungal order Sordariales.</title>
        <authorList>
            <person name="Hensen N."/>
            <person name="Bonometti L."/>
            <person name="Westerberg I."/>
            <person name="Brannstrom I.O."/>
            <person name="Guillou S."/>
            <person name="Cros-Aarteil S."/>
            <person name="Calhoun S."/>
            <person name="Haridas S."/>
            <person name="Kuo A."/>
            <person name="Mondo S."/>
            <person name="Pangilinan J."/>
            <person name="Riley R."/>
            <person name="LaButti K."/>
            <person name="Andreopoulos B."/>
            <person name="Lipzen A."/>
            <person name="Chen C."/>
            <person name="Yan M."/>
            <person name="Daum C."/>
            <person name="Ng V."/>
            <person name="Clum A."/>
            <person name="Steindorff A."/>
            <person name="Ohm R.A."/>
            <person name="Martin F."/>
            <person name="Silar P."/>
            <person name="Natvig D.O."/>
            <person name="Lalanne C."/>
            <person name="Gautier V."/>
            <person name="Ament-Velasquez S.L."/>
            <person name="Kruys A."/>
            <person name="Hutchinson M.I."/>
            <person name="Powell A.J."/>
            <person name="Barry K."/>
            <person name="Miller A.N."/>
            <person name="Grigoriev I.V."/>
            <person name="Debuchy R."/>
            <person name="Gladieux P."/>
            <person name="Hiltunen Thoren M."/>
            <person name="Johannesson H."/>
        </authorList>
    </citation>
    <scope>NUCLEOTIDE SEQUENCE</scope>
    <source>
        <strain evidence="1">CBS 232.78</strain>
    </source>
</reference>
<proteinExistence type="predicted"/>
<evidence type="ECO:0000313" key="2">
    <source>
        <dbReference type="Proteomes" id="UP001285441"/>
    </source>
</evidence>